<name>A0A540WAL7_9ACTN</name>
<feature type="region of interest" description="Disordered" evidence="1">
    <location>
        <begin position="446"/>
        <end position="485"/>
    </location>
</feature>
<organism evidence="3 4">
    <name type="scientific">Kitasatospora acidiphila</name>
    <dbReference type="NCBI Taxonomy" id="2567942"/>
    <lineage>
        <taxon>Bacteria</taxon>
        <taxon>Bacillati</taxon>
        <taxon>Actinomycetota</taxon>
        <taxon>Actinomycetes</taxon>
        <taxon>Kitasatosporales</taxon>
        <taxon>Streptomycetaceae</taxon>
        <taxon>Kitasatospora</taxon>
    </lineage>
</organism>
<dbReference type="AlphaFoldDB" id="A0A540WAL7"/>
<feature type="domain" description="DUF7507" evidence="2">
    <location>
        <begin position="706"/>
        <end position="811"/>
    </location>
</feature>
<feature type="domain" description="DUF7507" evidence="2">
    <location>
        <begin position="940"/>
        <end position="1044"/>
    </location>
</feature>
<dbReference type="SUPFAM" id="SSF49899">
    <property type="entry name" value="Concanavalin A-like lectins/glucanases"/>
    <property type="match status" value="1"/>
</dbReference>
<feature type="domain" description="DUF7507" evidence="2">
    <location>
        <begin position="365"/>
        <end position="462"/>
    </location>
</feature>
<evidence type="ECO:0000256" key="1">
    <source>
        <dbReference type="SAM" id="MobiDB-lite"/>
    </source>
</evidence>
<dbReference type="GO" id="GO:0005975">
    <property type="term" value="P:carbohydrate metabolic process"/>
    <property type="evidence" value="ECO:0007669"/>
    <property type="project" value="UniProtKB-ARBA"/>
</dbReference>
<feature type="domain" description="DUF7507" evidence="2">
    <location>
        <begin position="475"/>
        <end position="575"/>
    </location>
</feature>
<dbReference type="InterPro" id="IPR013320">
    <property type="entry name" value="ConA-like_dom_sf"/>
</dbReference>
<feature type="compositionally biased region" description="Polar residues" evidence="1">
    <location>
        <begin position="567"/>
        <end position="578"/>
    </location>
</feature>
<dbReference type="OrthoDB" id="3225333at2"/>
<dbReference type="Gene3D" id="2.60.120.200">
    <property type="match status" value="1"/>
</dbReference>
<evidence type="ECO:0000313" key="4">
    <source>
        <dbReference type="Proteomes" id="UP000319103"/>
    </source>
</evidence>
<feature type="domain" description="DUF7507" evidence="2">
    <location>
        <begin position="1058"/>
        <end position="1171"/>
    </location>
</feature>
<proteinExistence type="predicted"/>
<feature type="region of interest" description="Disordered" evidence="1">
    <location>
        <begin position="567"/>
        <end position="586"/>
    </location>
</feature>
<evidence type="ECO:0000313" key="3">
    <source>
        <dbReference type="EMBL" id="TQF06071.1"/>
    </source>
</evidence>
<dbReference type="NCBIfam" id="TIGR01451">
    <property type="entry name" value="B_ant_repeat"/>
    <property type="match status" value="5"/>
</dbReference>
<dbReference type="RefSeq" id="WP_141636519.1">
    <property type="nucleotide sequence ID" value="NZ_VIGB01000003.1"/>
</dbReference>
<dbReference type="Proteomes" id="UP000319103">
    <property type="component" value="Unassembled WGS sequence"/>
</dbReference>
<dbReference type="EMBL" id="VIGB01000003">
    <property type="protein sequence ID" value="TQF06071.1"/>
    <property type="molecule type" value="Genomic_DNA"/>
</dbReference>
<dbReference type="InterPro" id="IPR051172">
    <property type="entry name" value="Chlamydia_OmcB"/>
</dbReference>
<feature type="compositionally biased region" description="Polar residues" evidence="1">
    <location>
        <begin position="446"/>
        <end position="468"/>
    </location>
</feature>
<protein>
    <recommendedName>
        <fullName evidence="2">DUF7507 domain-containing protein</fullName>
    </recommendedName>
</protein>
<dbReference type="InterPro" id="IPR055354">
    <property type="entry name" value="DUF7507"/>
</dbReference>
<comment type="caution">
    <text evidence="3">The sequence shown here is derived from an EMBL/GenBank/DDBJ whole genome shotgun (WGS) entry which is preliminary data.</text>
</comment>
<dbReference type="Gene3D" id="2.60.40.10">
    <property type="entry name" value="Immunoglobulins"/>
    <property type="match status" value="3"/>
</dbReference>
<sequence length="1195" mass="125043">MVLGIGLSFGATGTAHALPKTRDLVKTEPNAGRQTRAAGSTLVNETFTGVDAPDFTGVGSACLTGAAEVPSPPAPGDHPLGGCDPGIGPVPPNNAAPYGYLRLTDSRNDQSGAVLYNNPVPANEGLNVTFDQWQYGSTTPNTPADGISFFLVNGDGALTHPGAFGGSLGYAQKLPDDVPSNTFLPGVDRGYLGVGLDVLGNYFGDWEHRGNGCNPRSPAGTGFRIPAPGANMVTVRGPGDGLEGYCFMTATSSNFSTSSPWPSTLPGRLQGPTTALPPGATPQEAEAALEESRRRVHIELSPAPNPVLTVSIDFNDGHGFQQVLHTPAPMPVPPTYKFGFAASTGLFTDEHLIRHVVVTSDQPLPRLNLVKQVVKPLPGDLVAGSRVPYQFVVTNSGGTTINGLTVNDPKIGPVSCPTTTLAPNETVTCTATYTVTAADVRHGSIDNTATATGTSDGETVTSLPSSESVPLDQPPGLEVEKATRTSGPYHVGQTVAFDYTVRNTGGAVLHDVKVNDDHVTGISCQSTTLQPVGSPGDSTTCTGSYTITQDDGTAGFVTNTATATGLTEDGQSVTSPETDATLPVGTPHVTLTKSADEPGPFFVGDTVHYSYTVQNTGTTELHGVLVTDDRVGGISCGTTDLTAGASTTCHGTYTVTQADVDVCHQTNPPGAPCHVTNIAVASGTDPGGNQASSDQATATVEVREHAPELSLAKRADEPGPFLVGDTVHYTYTARNTGNTELHNLQITDDHVTGISCDATDLAPGASTTCHGSYTVTQHDLDVCDTNGDAVCHVTNIATAHATDPSGNQTQSEEAVATVEVRERQASALTLAKAADEPGPFVVGDTVRYTYTVRNTGNTELHGVLVTDDHIADIRCDTTDLAPGAGTTCHGTYTITEHDLICDQASRCHVTNTAVATATDPSGNQVQSEEATHTIEVRQHAPALTLTKKADEPGPFVVGDTVHYTYTVHNTGNTKLHNLQITDNHVTGISCDTTDLAPGASTTCHGTYTIAEHDLSCETAHPDTCHITNLAVAGATDPSGNQINSDEAEFTIRVREHEAPHLTLAKKADEPGPFFVGDTVHYTYHVQNTGTTELHNVTVQDDHVSEITCSATHLAPGQSTTCHGTYRVTKHDLVCDKTDRADRADKGQSDTCHVTNTAVATATDPSGNQVRSDEAEFTITVCLEKKHHHHHGRPEE</sequence>
<gene>
    <name evidence="3" type="ORF">E6W39_32455</name>
</gene>
<accession>A0A540WAL7</accession>
<dbReference type="PANTHER" id="PTHR34819">
    <property type="entry name" value="LARGE CYSTEINE-RICH PERIPLASMIC PROTEIN OMCB"/>
    <property type="match status" value="1"/>
</dbReference>
<dbReference type="PANTHER" id="PTHR34819:SF3">
    <property type="entry name" value="CELL SURFACE PROTEIN"/>
    <property type="match status" value="1"/>
</dbReference>
<feature type="domain" description="DUF7507" evidence="2">
    <location>
        <begin position="826"/>
        <end position="927"/>
    </location>
</feature>
<dbReference type="InterPro" id="IPR013783">
    <property type="entry name" value="Ig-like_fold"/>
</dbReference>
<reference evidence="3 4" key="1">
    <citation type="submission" date="2019-06" db="EMBL/GenBank/DDBJ databases">
        <title>Description of Kitasatospora acidophila sp. nov. isolated from pine grove soil, and reclassification of Streptomyces novaecaesareae to Kitasatospora novaeceasareae comb. nov.</title>
        <authorList>
            <person name="Kim M.J."/>
        </authorList>
    </citation>
    <scope>NUCLEOTIDE SEQUENCE [LARGE SCALE GENOMIC DNA]</scope>
    <source>
        <strain evidence="3 4">MMS16-CNU292</strain>
    </source>
</reference>
<keyword evidence="4" id="KW-1185">Reference proteome</keyword>
<feature type="domain" description="DUF7507" evidence="2">
    <location>
        <begin position="586"/>
        <end position="693"/>
    </location>
</feature>
<dbReference type="Pfam" id="PF24346">
    <property type="entry name" value="DUF7507"/>
    <property type="match status" value="7"/>
</dbReference>
<evidence type="ECO:0000259" key="2">
    <source>
        <dbReference type="Pfam" id="PF24346"/>
    </source>
</evidence>
<dbReference type="InterPro" id="IPR047589">
    <property type="entry name" value="DUF11_rpt"/>
</dbReference>